<dbReference type="InterPro" id="IPR008988">
    <property type="entry name" value="Transcriptional_repressor_C"/>
</dbReference>
<evidence type="ECO:0000313" key="3">
    <source>
        <dbReference type="EMBL" id="NFV80622.1"/>
    </source>
</evidence>
<dbReference type="SMART" id="SM00899">
    <property type="entry name" value="FeoA"/>
    <property type="match status" value="1"/>
</dbReference>
<dbReference type="EMBL" id="JAAIYP010000037">
    <property type="protein sequence ID" value="NFV80622.1"/>
    <property type="molecule type" value="Genomic_DNA"/>
</dbReference>
<organism evidence="3 4">
    <name type="scientific">Magnetospirillum aberrantis SpK</name>
    <dbReference type="NCBI Taxonomy" id="908842"/>
    <lineage>
        <taxon>Bacteria</taxon>
        <taxon>Pseudomonadati</taxon>
        <taxon>Pseudomonadota</taxon>
        <taxon>Alphaproteobacteria</taxon>
        <taxon>Rhodospirillales</taxon>
        <taxon>Rhodospirillaceae</taxon>
        <taxon>Magnetospirillum</taxon>
    </lineage>
</organism>
<dbReference type="SUPFAM" id="SSF50037">
    <property type="entry name" value="C-terminal domain of transcriptional repressors"/>
    <property type="match status" value="1"/>
</dbReference>
<dbReference type="GO" id="GO:0046914">
    <property type="term" value="F:transition metal ion binding"/>
    <property type="evidence" value="ECO:0007669"/>
    <property type="project" value="InterPro"/>
</dbReference>
<evidence type="ECO:0000313" key="4">
    <source>
        <dbReference type="Proteomes" id="UP000480684"/>
    </source>
</evidence>
<dbReference type="Gene3D" id="2.30.30.90">
    <property type="match status" value="1"/>
</dbReference>
<dbReference type="PANTHER" id="PTHR42954:SF2">
    <property type="entry name" value="FE(2+) TRANSPORT PROTEIN A"/>
    <property type="match status" value="1"/>
</dbReference>
<dbReference type="AlphaFoldDB" id="A0A7C9QU81"/>
<evidence type="ECO:0000256" key="1">
    <source>
        <dbReference type="ARBA" id="ARBA00023004"/>
    </source>
</evidence>
<dbReference type="InterPro" id="IPR038157">
    <property type="entry name" value="FeoA_core_dom"/>
</dbReference>
<dbReference type="Proteomes" id="UP000480684">
    <property type="component" value="Unassembled WGS sequence"/>
</dbReference>
<dbReference type="InterPro" id="IPR007167">
    <property type="entry name" value="Fe-transptr_FeoA-like"/>
</dbReference>
<name>A0A7C9QU81_9PROT</name>
<keyword evidence="4" id="KW-1185">Reference proteome</keyword>
<dbReference type="PANTHER" id="PTHR42954">
    <property type="entry name" value="FE(2+) TRANSPORT PROTEIN A"/>
    <property type="match status" value="1"/>
</dbReference>
<sequence length="96" mass="10510">MQDTGKTLPLGTLAKGTRAEITALDENAVKTPLPKGELERRLIEMGFVEGAVVEILHEGFPRRDPIAVRVADHTVALRRAEADAILVRRLDVQKAS</sequence>
<reference evidence="3 4" key="1">
    <citation type="submission" date="2020-02" db="EMBL/GenBank/DDBJ databases">
        <authorList>
            <person name="Dziuba M."/>
            <person name="Kuznetsov B."/>
            <person name="Mardanov A."/>
            <person name="Ravin N."/>
            <person name="Grouzdev D."/>
        </authorList>
    </citation>
    <scope>NUCLEOTIDE SEQUENCE [LARGE SCALE GENOMIC DNA]</scope>
    <source>
        <strain evidence="3 4">SpK</strain>
    </source>
</reference>
<proteinExistence type="predicted"/>
<keyword evidence="1" id="KW-0408">Iron</keyword>
<gene>
    <name evidence="3" type="ORF">G4223_10925</name>
</gene>
<feature type="domain" description="Ferrous iron transporter FeoA-like" evidence="2">
    <location>
        <begin position="8"/>
        <end position="89"/>
    </location>
</feature>
<comment type="caution">
    <text evidence="3">The sequence shown here is derived from an EMBL/GenBank/DDBJ whole genome shotgun (WGS) entry which is preliminary data.</text>
</comment>
<protein>
    <submittedName>
        <fullName evidence="3">Ferrous iron transport protein A</fullName>
    </submittedName>
</protein>
<dbReference type="RefSeq" id="WP_163679170.1">
    <property type="nucleotide sequence ID" value="NZ_JAAIYP010000037.1"/>
</dbReference>
<dbReference type="InterPro" id="IPR052713">
    <property type="entry name" value="FeoA"/>
</dbReference>
<dbReference type="Pfam" id="PF04023">
    <property type="entry name" value="FeoA"/>
    <property type="match status" value="1"/>
</dbReference>
<accession>A0A7C9QU81</accession>
<evidence type="ECO:0000259" key="2">
    <source>
        <dbReference type="SMART" id="SM00899"/>
    </source>
</evidence>